<organism evidence="2 3">
    <name type="scientific">Aspergillus wentii DTO 134E9</name>
    <dbReference type="NCBI Taxonomy" id="1073089"/>
    <lineage>
        <taxon>Eukaryota</taxon>
        <taxon>Fungi</taxon>
        <taxon>Dikarya</taxon>
        <taxon>Ascomycota</taxon>
        <taxon>Pezizomycotina</taxon>
        <taxon>Eurotiomycetes</taxon>
        <taxon>Eurotiomycetidae</taxon>
        <taxon>Eurotiales</taxon>
        <taxon>Aspergillaceae</taxon>
        <taxon>Aspergillus</taxon>
        <taxon>Aspergillus subgen. Cremei</taxon>
    </lineage>
</organism>
<sequence>MGSRLLRPELETALSTINTQHSLSEAVGMLNHRAGSRPNNPRDCRPTDVPFSNAPAAKPVMITAARDRARFPQPARVCKPQGEIRSCADENWLRGIRRGGGGGLHEAGNTTEQRCGREDGMKRQLSGQEEGIRREERDRESKKNRMKGVEIDHHNRTGGSNRGREEKRTKRASIPDESESDGEGGFCRITAGRAHRLDQTAMQRTTEGMSIVRY</sequence>
<feature type="region of interest" description="Disordered" evidence="1">
    <location>
        <begin position="99"/>
        <end position="186"/>
    </location>
</feature>
<name>A0A1L9RAF8_ASPWE</name>
<keyword evidence="3" id="KW-1185">Reference proteome</keyword>
<dbReference type="VEuPathDB" id="FungiDB:ASPWEDRAFT_30822"/>
<gene>
    <name evidence="2" type="ORF">ASPWEDRAFT_30822</name>
</gene>
<feature type="compositionally biased region" description="Basic and acidic residues" evidence="1">
    <location>
        <begin position="130"/>
        <end position="155"/>
    </location>
</feature>
<dbReference type="GeneID" id="63749318"/>
<proteinExistence type="predicted"/>
<evidence type="ECO:0000256" key="1">
    <source>
        <dbReference type="SAM" id="MobiDB-lite"/>
    </source>
</evidence>
<dbReference type="EMBL" id="KV878215">
    <property type="protein sequence ID" value="OJJ31853.1"/>
    <property type="molecule type" value="Genomic_DNA"/>
</dbReference>
<accession>A0A1L9RAF8</accession>
<reference evidence="3" key="1">
    <citation type="journal article" date="2017" name="Genome Biol.">
        <title>Comparative genomics reveals high biological diversity and specific adaptations in the industrially and medically important fungal genus Aspergillus.</title>
        <authorList>
            <person name="de Vries R.P."/>
            <person name="Riley R."/>
            <person name="Wiebenga A."/>
            <person name="Aguilar-Osorio G."/>
            <person name="Amillis S."/>
            <person name="Uchima C.A."/>
            <person name="Anderluh G."/>
            <person name="Asadollahi M."/>
            <person name="Askin M."/>
            <person name="Barry K."/>
            <person name="Battaglia E."/>
            <person name="Bayram O."/>
            <person name="Benocci T."/>
            <person name="Braus-Stromeyer S.A."/>
            <person name="Caldana C."/>
            <person name="Canovas D."/>
            <person name="Cerqueira G.C."/>
            <person name="Chen F."/>
            <person name="Chen W."/>
            <person name="Choi C."/>
            <person name="Clum A."/>
            <person name="Dos Santos R.A."/>
            <person name="Damasio A.R."/>
            <person name="Diallinas G."/>
            <person name="Emri T."/>
            <person name="Fekete E."/>
            <person name="Flipphi M."/>
            <person name="Freyberg S."/>
            <person name="Gallo A."/>
            <person name="Gournas C."/>
            <person name="Habgood R."/>
            <person name="Hainaut M."/>
            <person name="Harispe M.L."/>
            <person name="Henrissat B."/>
            <person name="Hilden K.S."/>
            <person name="Hope R."/>
            <person name="Hossain A."/>
            <person name="Karabika E."/>
            <person name="Karaffa L."/>
            <person name="Karanyi Z."/>
            <person name="Krasevec N."/>
            <person name="Kuo A."/>
            <person name="Kusch H."/>
            <person name="LaButti K."/>
            <person name="Lagendijk E.L."/>
            <person name="Lapidus A."/>
            <person name="Levasseur A."/>
            <person name="Lindquist E."/>
            <person name="Lipzen A."/>
            <person name="Logrieco A.F."/>
            <person name="MacCabe A."/>
            <person name="Maekelae M.R."/>
            <person name="Malavazi I."/>
            <person name="Melin P."/>
            <person name="Meyer V."/>
            <person name="Mielnichuk N."/>
            <person name="Miskei M."/>
            <person name="Molnar A.P."/>
            <person name="Mule G."/>
            <person name="Ngan C.Y."/>
            <person name="Orejas M."/>
            <person name="Orosz E."/>
            <person name="Ouedraogo J.P."/>
            <person name="Overkamp K.M."/>
            <person name="Park H.-S."/>
            <person name="Perrone G."/>
            <person name="Piumi F."/>
            <person name="Punt P.J."/>
            <person name="Ram A.F."/>
            <person name="Ramon A."/>
            <person name="Rauscher S."/>
            <person name="Record E."/>
            <person name="Riano-Pachon D.M."/>
            <person name="Robert V."/>
            <person name="Roehrig J."/>
            <person name="Ruller R."/>
            <person name="Salamov A."/>
            <person name="Salih N.S."/>
            <person name="Samson R.A."/>
            <person name="Sandor E."/>
            <person name="Sanguinetti M."/>
            <person name="Schuetze T."/>
            <person name="Sepcic K."/>
            <person name="Shelest E."/>
            <person name="Sherlock G."/>
            <person name="Sophianopoulou V."/>
            <person name="Squina F.M."/>
            <person name="Sun H."/>
            <person name="Susca A."/>
            <person name="Todd R.B."/>
            <person name="Tsang A."/>
            <person name="Unkles S.E."/>
            <person name="van de Wiele N."/>
            <person name="van Rossen-Uffink D."/>
            <person name="Oliveira J.V."/>
            <person name="Vesth T.C."/>
            <person name="Visser J."/>
            <person name="Yu J.-H."/>
            <person name="Zhou M."/>
            <person name="Andersen M.R."/>
            <person name="Archer D.B."/>
            <person name="Baker S.E."/>
            <person name="Benoit I."/>
            <person name="Brakhage A.A."/>
            <person name="Braus G.H."/>
            <person name="Fischer R."/>
            <person name="Frisvad J.C."/>
            <person name="Goldman G.H."/>
            <person name="Houbraken J."/>
            <person name="Oakley B."/>
            <person name="Pocsi I."/>
            <person name="Scazzocchio C."/>
            <person name="Seiboth B."/>
            <person name="vanKuyk P.A."/>
            <person name="Wortman J."/>
            <person name="Dyer P.S."/>
            <person name="Grigoriev I.V."/>
        </authorList>
    </citation>
    <scope>NUCLEOTIDE SEQUENCE [LARGE SCALE GENOMIC DNA]</scope>
    <source>
        <strain evidence="3">DTO 134E9</strain>
    </source>
</reference>
<protein>
    <submittedName>
        <fullName evidence="2">Uncharacterized protein</fullName>
    </submittedName>
</protein>
<dbReference type="AlphaFoldDB" id="A0A1L9RAF8"/>
<feature type="region of interest" description="Disordered" evidence="1">
    <location>
        <begin position="31"/>
        <end position="52"/>
    </location>
</feature>
<evidence type="ECO:0000313" key="3">
    <source>
        <dbReference type="Proteomes" id="UP000184383"/>
    </source>
</evidence>
<evidence type="ECO:0000313" key="2">
    <source>
        <dbReference type="EMBL" id="OJJ31853.1"/>
    </source>
</evidence>
<dbReference type="RefSeq" id="XP_040685530.1">
    <property type="nucleotide sequence ID" value="XM_040833470.1"/>
</dbReference>
<dbReference type="Proteomes" id="UP000184383">
    <property type="component" value="Unassembled WGS sequence"/>
</dbReference>